<feature type="compositionally biased region" description="Polar residues" evidence="7">
    <location>
        <begin position="378"/>
        <end position="407"/>
    </location>
</feature>
<dbReference type="PANTHER" id="PTHR21704">
    <property type="entry name" value="NIPPED-B-LIKE PROTEIN DELANGIN SCC2-RELATED"/>
    <property type="match status" value="1"/>
</dbReference>
<dbReference type="PANTHER" id="PTHR21704:SF18">
    <property type="entry name" value="NIPPED-B-LIKE PROTEIN"/>
    <property type="match status" value="1"/>
</dbReference>
<dbReference type="SUPFAM" id="SSF48371">
    <property type="entry name" value="ARM repeat"/>
    <property type="match status" value="1"/>
</dbReference>
<feature type="compositionally biased region" description="Low complexity" evidence="7">
    <location>
        <begin position="408"/>
        <end position="437"/>
    </location>
</feature>
<dbReference type="GO" id="GO:0140588">
    <property type="term" value="P:chromatin looping"/>
    <property type="evidence" value="ECO:0007669"/>
    <property type="project" value="InterPro"/>
</dbReference>
<feature type="region of interest" description="Disordered" evidence="7">
    <location>
        <begin position="66"/>
        <end position="101"/>
    </location>
</feature>
<dbReference type="InterPro" id="IPR016024">
    <property type="entry name" value="ARM-type_fold"/>
</dbReference>
<accession>A0A9P6JK55</accession>
<dbReference type="CDD" id="cd23958">
    <property type="entry name" value="SCC2"/>
    <property type="match status" value="1"/>
</dbReference>
<keyword evidence="10" id="KW-1185">Reference proteome</keyword>
<evidence type="ECO:0000313" key="9">
    <source>
        <dbReference type="EMBL" id="KAF9523922.1"/>
    </source>
</evidence>
<gene>
    <name evidence="9" type="ORF">CPB83DRAFT_871476</name>
</gene>
<sequence length="2120" mass="232277">MSNHNYSWQYSSPQRTQQDGQPPPTVVNGRVVENGHRLLAVYPPASATPVHHVAAHMGDIRTSSAPTFPTSHYGGSYPPSHSQVAYNSSPPHGNPPPPYSEYDSRLQYLAQQKGPSLNDSGYWENSRNDAVRILNEHAGPSYPYRDSTPAPAPSQWTPQSSYQTTPFAQTVFQRTTPSSAYPTPPPPGINLSSSSLAFALGAPPTVSKGQPQPQTPRHEHGAVQASPAHMHQHQHGQGSGQSMSQQHLREQHQPQRMYQPQEALAYYEDFLDKKTKQINRQHHTQHQQRPSIPHPKVLQTPVHNSSLPPKPGSGGDSAPESIPIPMSSIKSSAQQNDLDMGTVTPRKRKPVVEILTPSKRVHLMKSGSSSSIGSVGSNQQSTPSLSQNSIPPKTPTSQARSSVPITPSTSHSQLSQSTSGPPNSMRSESSIPSSEGSVPTTPFFKRIKNNAYVSITPRAYLTPKTPGSSKRMKLDSDDLGGYGDDDGYGDEDAEGDEYEDSMAGSPIKRAHGVHDSAVKGSARRTGDRDSRNPLEKLISLIEDIFEAEDTLPPGSEAESLEELKNHEFFSPQSRDPSRPMLNASIVRKLTKYIGYVARPGKRANIGSGTTNGVTPRTVGAKGKGRMGDVETQTLGRLLKILERGVKVGEDLEGFPNVPSSSSGAGGEGSTNKSPTKRGAKKGGKTAKKDKETERRSRSRTPKDDEGVAMDEDQPSGSGTVSNARSRTPTEEDHEKLADMLQLARDSILSAECVIAVLGSDRLPKQLYSEELIISCLAAIKNQLTKILYPFVEASSSILLSSSSDNASLNTLSPLLLSVLKSSNSPHRPLIQGLYQALSATLPRITGLVNSENVAMSDTIIISGVYIAIGPFFIADGGDSGSAGKKDKEGGVVGKTLGKSAMRALRLDALSLIRSIFANHENQRSWIIEEILTSLIKLNDTKQKAGQFRLRDGRAIRTVSALLLQLVQTSAHDVRIGARKIERARQNQFALKRQESMSEFGGKPVEEPFLDENDHDELKLYSTSLESASKAAKTIIVFLTQRSGKGKATKNSNEAEYRAILDNLIEDLLVVLFWPEWPAAGLILGIMMKFMVTSLDDVKTNSQTDSNAAKQMALEHLGIIAAKIRTSKLKFQKDAGAVGAKPLKALDDVVSSISMKSLHRFFEAHQSVASHLCKQSSEDQAYESARELTAAMFGYELASALKNVHKAIENPEDDDDLDIKDTKKLQDFGTKLKIALREVWKDPSTDVFNVGSQEEAQRIDGLSEELGTIQSLRNSFNPILNVVLGALDAPAIFMRTKALKALGQMVMSDASILSAPNVRRGIESHLLDSSPQVRDAAVELIGKYMIDTPEVAGDYYSKIADRMADTGLGVRKRVIKLLKSFYPVAGDTNRKTDIATRLVLRMLDEDDTVKDLAIKSIEEMWFPPMPLPSALKSRSQTTNTNNPHDKSALLAKVSIIMGTAANFKDRQSPLEDVLHKIMKDKEGVERNSLHARYGEICEALIDGLVDASDLPGFTVANCVRTIHLLTSAYPSVLSATNASTLLPYLKNPTTPEELMASDYLLKIFRVSVPHLPKTAAKFGQELQTALQPMIIKPSSAGGVQILQETVSCMCIVVQHLTHDFVRLINLLKSCNARLQQMIKRKPGEPLNSTDLRTSVVLIFIVSLLAEHCKFDHLRKERPELAPDLNIIAQGSIIEHVYLTLLTLYEKFDNATLRARVLQCLGWPCISLKPLGFLFRAQPTLMTMERSALIMDEIFASPDEDAKGRLLRIIQEFLISESEKHTALEKEQTESSKGKGKAANVNMEELVGNTDGFADSGFTVKQGLAHPLQSFPVIVALETSTVVAISSRASALHAVLHGKHSSLLNARYMASARMTFDYQKKIATGSVQGFRMQPTPIALLQRWYSHIREKRTTRQDFLKALVKVFQESESFESSQVGLMICILLIFVNTQEEVFTVIKFLTNILSTTGTQLLEVISPSHLLTHLHPSSQQQPVPQTSTNEAPSDVMDVVPAPQPDKADVKQDRPALMRTSVVIAMVMLLKAHLKALYSLSEEKCLKFVVGKKTAIGDKPVTKRNDNPISWARLSFATTPLLTTEDADAQKIRFLEIWNEDGATAEPEDEEFL</sequence>
<feature type="region of interest" description="Disordered" evidence="7">
    <location>
        <begin position="138"/>
        <end position="161"/>
    </location>
</feature>
<keyword evidence="3 6" id="KW-0677">Repeat</keyword>
<organism evidence="9 10">
    <name type="scientific">Crepidotus variabilis</name>
    <dbReference type="NCBI Taxonomy" id="179855"/>
    <lineage>
        <taxon>Eukaryota</taxon>
        <taxon>Fungi</taxon>
        <taxon>Dikarya</taxon>
        <taxon>Basidiomycota</taxon>
        <taxon>Agaricomycotina</taxon>
        <taxon>Agaricomycetes</taxon>
        <taxon>Agaricomycetidae</taxon>
        <taxon>Agaricales</taxon>
        <taxon>Agaricineae</taxon>
        <taxon>Crepidotaceae</taxon>
        <taxon>Crepidotus</taxon>
    </lineage>
</organism>
<protein>
    <recommendedName>
        <fullName evidence="6">Sister chromatid cohesion protein</fullName>
    </recommendedName>
</protein>
<reference evidence="9" key="1">
    <citation type="submission" date="2020-11" db="EMBL/GenBank/DDBJ databases">
        <authorList>
            <consortium name="DOE Joint Genome Institute"/>
            <person name="Ahrendt S."/>
            <person name="Riley R."/>
            <person name="Andreopoulos W."/>
            <person name="Labutti K."/>
            <person name="Pangilinan J."/>
            <person name="Ruiz-Duenas F.J."/>
            <person name="Barrasa J.M."/>
            <person name="Sanchez-Garcia M."/>
            <person name="Camarero S."/>
            <person name="Miyauchi S."/>
            <person name="Serrano A."/>
            <person name="Linde D."/>
            <person name="Babiker R."/>
            <person name="Drula E."/>
            <person name="Ayuso-Fernandez I."/>
            <person name="Pacheco R."/>
            <person name="Padilla G."/>
            <person name="Ferreira P."/>
            <person name="Barriuso J."/>
            <person name="Kellner H."/>
            <person name="Castanera R."/>
            <person name="Alfaro M."/>
            <person name="Ramirez L."/>
            <person name="Pisabarro A.G."/>
            <person name="Kuo A."/>
            <person name="Tritt A."/>
            <person name="Lipzen A."/>
            <person name="He G."/>
            <person name="Yan M."/>
            <person name="Ng V."/>
            <person name="Cullen D."/>
            <person name="Martin F."/>
            <person name="Rosso M.-N."/>
            <person name="Henrissat B."/>
            <person name="Hibbett D."/>
            <person name="Martinez A.T."/>
            <person name="Grigoriev I.V."/>
        </authorList>
    </citation>
    <scope>NUCLEOTIDE SEQUENCE</scope>
    <source>
        <strain evidence="9">CBS 506.95</strain>
    </source>
</reference>
<dbReference type="EMBL" id="MU157908">
    <property type="protein sequence ID" value="KAF9523922.1"/>
    <property type="molecule type" value="Genomic_DNA"/>
</dbReference>
<feature type="domain" description="Sister chromatid cohesion C-terminal" evidence="8">
    <location>
        <begin position="1816"/>
        <end position="1960"/>
    </location>
</feature>
<feature type="region of interest" description="Disordered" evidence="7">
    <location>
        <begin position="175"/>
        <end position="194"/>
    </location>
</feature>
<feature type="region of interest" description="Disordered" evidence="7">
    <location>
        <begin position="200"/>
        <end position="257"/>
    </location>
</feature>
<feature type="compositionally biased region" description="Basic residues" evidence="7">
    <location>
        <begin position="674"/>
        <end position="685"/>
    </location>
</feature>
<dbReference type="GO" id="GO:1990414">
    <property type="term" value="P:replication-born double-strand break repair via sister chromatid exchange"/>
    <property type="evidence" value="ECO:0007669"/>
    <property type="project" value="TreeGrafter"/>
</dbReference>
<feature type="region of interest" description="Disordered" evidence="7">
    <location>
        <begin position="1983"/>
        <end position="2005"/>
    </location>
</feature>
<evidence type="ECO:0000256" key="3">
    <source>
        <dbReference type="ARBA" id="ARBA00022737"/>
    </source>
</evidence>
<dbReference type="GO" id="GO:0003682">
    <property type="term" value="F:chromatin binding"/>
    <property type="evidence" value="ECO:0007669"/>
    <property type="project" value="TreeGrafter"/>
</dbReference>
<feature type="compositionally biased region" description="Basic and acidic residues" evidence="7">
    <location>
        <begin position="686"/>
        <end position="705"/>
    </location>
</feature>
<feature type="compositionally biased region" description="Polar residues" evidence="7">
    <location>
        <begin position="714"/>
        <end position="726"/>
    </location>
</feature>
<feature type="region of interest" description="Disordered" evidence="7">
    <location>
        <begin position="650"/>
        <end position="734"/>
    </location>
</feature>
<feature type="compositionally biased region" description="Low complexity" evidence="7">
    <location>
        <begin position="366"/>
        <end position="377"/>
    </location>
</feature>
<evidence type="ECO:0000256" key="2">
    <source>
        <dbReference type="ARBA" id="ARBA00009252"/>
    </source>
</evidence>
<comment type="similarity">
    <text evidence="2 6">Belongs to the SCC2/Nipped-B family.</text>
</comment>
<dbReference type="InterPro" id="IPR033031">
    <property type="entry name" value="Scc2/Nipped-B"/>
</dbReference>
<evidence type="ECO:0000259" key="8">
    <source>
        <dbReference type="Pfam" id="PF12830"/>
    </source>
</evidence>
<evidence type="ECO:0000256" key="7">
    <source>
        <dbReference type="SAM" id="MobiDB-lite"/>
    </source>
</evidence>
<feature type="region of interest" description="Disordered" evidence="7">
    <location>
        <begin position="1"/>
        <end position="28"/>
    </location>
</feature>
<dbReference type="Proteomes" id="UP000807306">
    <property type="component" value="Unassembled WGS sequence"/>
</dbReference>
<dbReference type="Gene3D" id="1.25.10.10">
    <property type="entry name" value="Leucine-rich Repeat Variant"/>
    <property type="match status" value="1"/>
</dbReference>
<feature type="compositionally biased region" description="Low complexity" evidence="7">
    <location>
        <begin position="317"/>
        <end position="332"/>
    </location>
</feature>
<dbReference type="GO" id="GO:0034087">
    <property type="term" value="P:establishment of mitotic sister chromatid cohesion"/>
    <property type="evidence" value="ECO:0007669"/>
    <property type="project" value="TreeGrafter"/>
</dbReference>
<evidence type="ECO:0000256" key="6">
    <source>
        <dbReference type="RuleBase" id="RU364107"/>
    </source>
</evidence>
<dbReference type="GO" id="GO:0061775">
    <property type="term" value="F:cohesin loader activity"/>
    <property type="evidence" value="ECO:0007669"/>
    <property type="project" value="InterPro"/>
</dbReference>
<evidence type="ECO:0000256" key="5">
    <source>
        <dbReference type="ARBA" id="ARBA00023306"/>
    </source>
</evidence>
<dbReference type="Pfam" id="PF12830">
    <property type="entry name" value="Nipped-B_C"/>
    <property type="match status" value="1"/>
</dbReference>
<dbReference type="OrthoDB" id="418242at2759"/>
<dbReference type="GO" id="GO:0090694">
    <property type="term" value="C:Scc2-Scc4 cohesin loading complex"/>
    <property type="evidence" value="ECO:0007669"/>
    <property type="project" value="TreeGrafter"/>
</dbReference>
<dbReference type="GO" id="GO:0010468">
    <property type="term" value="P:regulation of gene expression"/>
    <property type="evidence" value="ECO:0007669"/>
    <property type="project" value="InterPro"/>
</dbReference>
<dbReference type="InterPro" id="IPR024986">
    <property type="entry name" value="Nipped-B_C"/>
</dbReference>
<dbReference type="InterPro" id="IPR026003">
    <property type="entry name" value="Cohesin_HEAT"/>
</dbReference>
<feature type="compositionally biased region" description="Polar residues" evidence="7">
    <location>
        <begin position="1"/>
        <end position="20"/>
    </location>
</feature>
<dbReference type="GO" id="GO:0071169">
    <property type="term" value="P:establishment of protein localization to chromatin"/>
    <property type="evidence" value="ECO:0007669"/>
    <property type="project" value="TreeGrafter"/>
</dbReference>
<keyword evidence="4 6" id="KW-0539">Nucleus</keyword>
<keyword evidence="5 6" id="KW-0131">Cell cycle</keyword>
<feature type="compositionally biased region" description="Low complexity" evidence="7">
    <location>
        <begin position="1984"/>
        <end position="1996"/>
    </location>
</feature>
<evidence type="ECO:0000313" key="10">
    <source>
        <dbReference type="Proteomes" id="UP000807306"/>
    </source>
</evidence>
<proteinExistence type="inferred from homology"/>
<feature type="region of interest" description="Disordered" evidence="7">
    <location>
        <begin position="278"/>
        <end position="442"/>
    </location>
</feature>
<dbReference type="InterPro" id="IPR011989">
    <property type="entry name" value="ARM-like"/>
</dbReference>
<comment type="caution">
    <text evidence="9">The sequence shown here is derived from an EMBL/GenBank/DDBJ whole genome shotgun (WGS) entry which is preliminary data.</text>
</comment>
<dbReference type="Pfam" id="PF12765">
    <property type="entry name" value="Cohesin_HEAT"/>
    <property type="match status" value="1"/>
</dbReference>
<name>A0A9P6JK55_9AGAR</name>
<evidence type="ECO:0000256" key="4">
    <source>
        <dbReference type="ARBA" id="ARBA00023242"/>
    </source>
</evidence>
<feature type="region of interest" description="Disordered" evidence="7">
    <location>
        <begin position="603"/>
        <end position="626"/>
    </location>
</feature>
<comment type="subcellular location">
    <subcellularLocation>
        <location evidence="1 6">Nucleus</location>
    </subcellularLocation>
</comment>
<evidence type="ECO:0000256" key="1">
    <source>
        <dbReference type="ARBA" id="ARBA00004123"/>
    </source>
</evidence>
<feature type="compositionally biased region" description="Acidic residues" evidence="7">
    <location>
        <begin position="483"/>
        <end position="500"/>
    </location>
</feature>
<feature type="region of interest" description="Disordered" evidence="7">
    <location>
        <begin position="460"/>
        <end position="531"/>
    </location>
</feature>